<dbReference type="AlphaFoldDB" id="A0AAV7WS57"/>
<organism evidence="1 2">
    <name type="scientific">Pleurodeles waltl</name>
    <name type="common">Iberian ribbed newt</name>
    <dbReference type="NCBI Taxonomy" id="8319"/>
    <lineage>
        <taxon>Eukaryota</taxon>
        <taxon>Metazoa</taxon>
        <taxon>Chordata</taxon>
        <taxon>Craniata</taxon>
        <taxon>Vertebrata</taxon>
        <taxon>Euteleostomi</taxon>
        <taxon>Amphibia</taxon>
        <taxon>Batrachia</taxon>
        <taxon>Caudata</taxon>
        <taxon>Salamandroidea</taxon>
        <taxon>Salamandridae</taxon>
        <taxon>Pleurodelinae</taxon>
        <taxon>Pleurodeles</taxon>
    </lineage>
</organism>
<sequence length="212" mass="24656">MDDMELQNEKWNTRFGKQGNWLEQSVKMAERAFLASSLKTHHYTTMFFSYYTPAKVRKWAGSGGIRNRCGESEAEIVHMFYTCSKLKLLLQTTELFLGDIIGVRVALTPTLVLLGVLDPAQINDCLNKEKYFLFMAIAILRLYITSNWLKVEPPTFDNWRARLLAFQTLEMSLYKPKRYRKRRWGQRIWSALSKWVKDTMSQAGASASLNYS</sequence>
<proteinExistence type="predicted"/>
<comment type="caution">
    <text evidence="1">The sequence shown here is derived from an EMBL/GenBank/DDBJ whole genome shotgun (WGS) entry which is preliminary data.</text>
</comment>
<keyword evidence="2" id="KW-1185">Reference proteome</keyword>
<name>A0AAV7WS57_PLEWA</name>
<evidence type="ECO:0000313" key="1">
    <source>
        <dbReference type="EMBL" id="KAJ1216785.1"/>
    </source>
</evidence>
<evidence type="ECO:0000313" key="2">
    <source>
        <dbReference type="Proteomes" id="UP001066276"/>
    </source>
</evidence>
<gene>
    <name evidence="1" type="ORF">NDU88_004384</name>
</gene>
<accession>A0AAV7WS57</accession>
<protein>
    <recommendedName>
        <fullName evidence="3">Reverse transcriptase zinc-binding domain-containing protein</fullName>
    </recommendedName>
</protein>
<reference evidence="1" key="1">
    <citation type="journal article" date="2022" name="bioRxiv">
        <title>Sequencing and chromosome-scale assembly of the giantPleurodeles waltlgenome.</title>
        <authorList>
            <person name="Brown T."/>
            <person name="Elewa A."/>
            <person name="Iarovenko S."/>
            <person name="Subramanian E."/>
            <person name="Araus A.J."/>
            <person name="Petzold A."/>
            <person name="Susuki M."/>
            <person name="Suzuki K.-i.T."/>
            <person name="Hayashi T."/>
            <person name="Toyoda A."/>
            <person name="Oliveira C."/>
            <person name="Osipova E."/>
            <person name="Leigh N.D."/>
            <person name="Simon A."/>
            <person name="Yun M.H."/>
        </authorList>
    </citation>
    <scope>NUCLEOTIDE SEQUENCE</scope>
    <source>
        <strain evidence="1">20211129_DDA</strain>
        <tissue evidence="1">Liver</tissue>
    </source>
</reference>
<evidence type="ECO:0008006" key="3">
    <source>
        <dbReference type="Google" id="ProtNLM"/>
    </source>
</evidence>
<dbReference type="EMBL" id="JANPWB010000001">
    <property type="protein sequence ID" value="KAJ1216785.1"/>
    <property type="molecule type" value="Genomic_DNA"/>
</dbReference>
<dbReference type="Proteomes" id="UP001066276">
    <property type="component" value="Chromosome 1_1"/>
</dbReference>